<evidence type="ECO:0000313" key="2">
    <source>
        <dbReference type="WBParaSite" id="nRc.2.0.1.t44315-RA"/>
    </source>
</evidence>
<keyword evidence="1" id="KW-1185">Reference proteome</keyword>
<evidence type="ECO:0000313" key="1">
    <source>
        <dbReference type="Proteomes" id="UP000887565"/>
    </source>
</evidence>
<sequence length="60" mass="7059">MILNSYLNTNFVEVRAGAETETSLLQRYTNRHRFPIISEIQIYCIFEGLLYFVGNTRVDQ</sequence>
<dbReference type="Proteomes" id="UP000887565">
    <property type="component" value="Unplaced"/>
</dbReference>
<reference evidence="2" key="1">
    <citation type="submission" date="2022-11" db="UniProtKB">
        <authorList>
            <consortium name="WormBaseParasite"/>
        </authorList>
    </citation>
    <scope>IDENTIFICATION</scope>
</reference>
<protein>
    <submittedName>
        <fullName evidence="2">Uncharacterized protein</fullName>
    </submittedName>
</protein>
<name>A0A915L0S5_ROMCU</name>
<proteinExistence type="predicted"/>
<organism evidence="1 2">
    <name type="scientific">Romanomermis culicivorax</name>
    <name type="common">Nematode worm</name>
    <dbReference type="NCBI Taxonomy" id="13658"/>
    <lineage>
        <taxon>Eukaryota</taxon>
        <taxon>Metazoa</taxon>
        <taxon>Ecdysozoa</taxon>
        <taxon>Nematoda</taxon>
        <taxon>Enoplea</taxon>
        <taxon>Dorylaimia</taxon>
        <taxon>Mermithida</taxon>
        <taxon>Mermithoidea</taxon>
        <taxon>Mermithidae</taxon>
        <taxon>Romanomermis</taxon>
    </lineage>
</organism>
<accession>A0A915L0S5</accession>
<dbReference type="WBParaSite" id="nRc.2.0.1.t44315-RA">
    <property type="protein sequence ID" value="nRc.2.0.1.t44315-RA"/>
    <property type="gene ID" value="nRc.2.0.1.g44315"/>
</dbReference>
<dbReference type="AlphaFoldDB" id="A0A915L0S5"/>